<dbReference type="Proteomes" id="UP001500618">
    <property type="component" value="Unassembled WGS sequence"/>
</dbReference>
<keyword evidence="4" id="KW-0812">Transmembrane</keyword>
<feature type="region of interest" description="Disordered" evidence="3">
    <location>
        <begin position="171"/>
        <end position="194"/>
    </location>
</feature>
<dbReference type="Gene3D" id="1.10.10.1320">
    <property type="entry name" value="Anti-sigma factor, zinc-finger domain"/>
    <property type="match status" value="1"/>
</dbReference>
<keyword evidence="4" id="KW-0472">Membrane</keyword>
<dbReference type="EMBL" id="BAAANY010000031">
    <property type="protein sequence ID" value="GAA1706241.1"/>
    <property type="molecule type" value="Genomic_DNA"/>
</dbReference>
<evidence type="ECO:0000313" key="5">
    <source>
        <dbReference type="EMBL" id="GAA1706241.1"/>
    </source>
</evidence>
<name>A0ABP4ULT3_9ACTN</name>
<feature type="transmembrane region" description="Helical" evidence="4">
    <location>
        <begin position="126"/>
        <end position="149"/>
    </location>
</feature>
<comment type="caution">
    <text evidence="5">The sequence shown here is derived from an EMBL/GenBank/DDBJ whole genome shotgun (WGS) entry which is preliminary data.</text>
</comment>
<reference evidence="6" key="1">
    <citation type="journal article" date="2019" name="Int. J. Syst. Evol. Microbiol.">
        <title>The Global Catalogue of Microorganisms (GCM) 10K type strain sequencing project: providing services to taxonomists for standard genome sequencing and annotation.</title>
        <authorList>
            <consortium name="The Broad Institute Genomics Platform"/>
            <consortium name="The Broad Institute Genome Sequencing Center for Infectious Disease"/>
            <person name="Wu L."/>
            <person name="Ma J."/>
        </authorList>
    </citation>
    <scope>NUCLEOTIDE SEQUENCE [LARGE SCALE GENOMIC DNA]</scope>
    <source>
        <strain evidence="6">JCM 14718</strain>
    </source>
</reference>
<evidence type="ECO:0000256" key="3">
    <source>
        <dbReference type="SAM" id="MobiDB-lite"/>
    </source>
</evidence>
<dbReference type="RefSeq" id="WP_344314034.1">
    <property type="nucleotide sequence ID" value="NZ_BAAANY010000031.1"/>
</dbReference>
<sequence>MSSPASERHLGELAAAVTDGVLGHQARERALVHLAGCPACRAEVEAQRRLKLMLSGLGGPEAPMSLADRLRAIPDASPNHDNNDDDSGYGGPAGLSLPQVRMQASFRDTGTGRPSRGPRSSRRHTVIVGATGGFAAFAVSLGVVAIAGAPEQTEMVRPPVMAYTVEHSRSAGLLPGGDPALNLDPAAFDSRGGR</sequence>
<feature type="region of interest" description="Disordered" evidence="3">
    <location>
        <begin position="73"/>
        <end position="96"/>
    </location>
</feature>
<protein>
    <recommendedName>
        <fullName evidence="7">Zinc-finger domain-containing protein</fullName>
    </recommendedName>
</protein>
<proteinExistence type="predicted"/>
<evidence type="ECO:0008006" key="7">
    <source>
        <dbReference type="Google" id="ProtNLM"/>
    </source>
</evidence>
<keyword evidence="2" id="KW-0804">Transcription</keyword>
<accession>A0ABP4ULT3</accession>
<keyword evidence="1" id="KW-0805">Transcription regulation</keyword>
<evidence type="ECO:0000313" key="6">
    <source>
        <dbReference type="Proteomes" id="UP001500618"/>
    </source>
</evidence>
<evidence type="ECO:0000256" key="4">
    <source>
        <dbReference type="SAM" id="Phobius"/>
    </source>
</evidence>
<organism evidence="5 6">
    <name type="scientific">Fodinicola feengrottensis</name>
    <dbReference type="NCBI Taxonomy" id="435914"/>
    <lineage>
        <taxon>Bacteria</taxon>
        <taxon>Bacillati</taxon>
        <taxon>Actinomycetota</taxon>
        <taxon>Actinomycetes</taxon>
        <taxon>Mycobacteriales</taxon>
        <taxon>Fodinicola</taxon>
    </lineage>
</organism>
<keyword evidence="4" id="KW-1133">Transmembrane helix</keyword>
<evidence type="ECO:0000256" key="2">
    <source>
        <dbReference type="ARBA" id="ARBA00023163"/>
    </source>
</evidence>
<gene>
    <name evidence="5" type="ORF">GCM10009765_64610</name>
</gene>
<keyword evidence="6" id="KW-1185">Reference proteome</keyword>
<evidence type="ECO:0000256" key="1">
    <source>
        <dbReference type="ARBA" id="ARBA00023015"/>
    </source>
</evidence>
<dbReference type="InterPro" id="IPR041916">
    <property type="entry name" value="Anti_sigma_zinc_sf"/>
</dbReference>